<dbReference type="EMBL" id="KZ613787">
    <property type="protein sequence ID" value="PMD61037.1"/>
    <property type="molecule type" value="Genomic_DNA"/>
</dbReference>
<dbReference type="RefSeq" id="XP_024737941.1">
    <property type="nucleotide sequence ID" value="XM_024872381.1"/>
</dbReference>
<gene>
    <name evidence="1" type="ORF">K444DRAFT_385474</name>
</gene>
<reference evidence="1 2" key="1">
    <citation type="submission" date="2016-04" db="EMBL/GenBank/DDBJ databases">
        <title>A degradative enzymes factory behind the ericoid mycorrhizal symbiosis.</title>
        <authorList>
            <consortium name="DOE Joint Genome Institute"/>
            <person name="Martino E."/>
            <person name="Morin E."/>
            <person name="Grelet G."/>
            <person name="Kuo A."/>
            <person name="Kohler A."/>
            <person name="Daghino S."/>
            <person name="Barry K."/>
            <person name="Choi C."/>
            <person name="Cichocki N."/>
            <person name="Clum A."/>
            <person name="Copeland A."/>
            <person name="Hainaut M."/>
            <person name="Haridas S."/>
            <person name="Labutti K."/>
            <person name="Lindquist E."/>
            <person name="Lipzen A."/>
            <person name="Khouja H.-R."/>
            <person name="Murat C."/>
            <person name="Ohm R."/>
            <person name="Olson A."/>
            <person name="Spatafora J."/>
            <person name="Veneault-Fourrey C."/>
            <person name="Henrissat B."/>
            <person name="Grigoriev I."/>
            <person name="Martin F."/>
            <person name="Perotto S."/>
        </authorList>
    </citation>
    <scope>NUCLEOTIDE SEQUENCE [LARGE SCALE GENOMIC DNA]</scope>
    <source>
        <strain evidence="1 2">E</strain>
    </source>
</reference>
<dbReference type="Proteomes" id="UP000235371">
    <property type="component" value="Unassembled WGS sequence"/>
</dbReference>
<accession>A0A2J6TDD0</accession>
<dbReference type="AlphaFoldDB" id="A0A2J6TDD0"/>
<name>A0A2J6TDD0_9HELO</name>
<evidence type="ECO:0000313" key="2">
    <source>
        <dbReference type="Proteomes" id="UP000235371"/>
    </source>
</evidence>
<evidence type="ECO:0000313" key="1">
    <source>
        <dbReference type="EMBL" id="PMD61037.1"/>
    </source>
</evidence>
<sequence>MQPFLSPIHLCRIRFEIMASHKVLDSKITLLRPSFYSNASKQESRCQHTTNPRINSAHKHLLQVKLHSVIRHNSKLLNSKLQLLGLQFPRIPTRHAPQGAGGPVAAVAAPEPPVGGHGHWDAFGWRLPNLRPLLASNLSPDGHEAPNPGFLAQFHCRVKPSRETLHSPALLRVLGMNIGSIGAGASVQIYYCSNHAQVSEQRQNPS</sequence>
<proteinExistence type="predicted"/>
<organism evidence="1 2">
    <name type="scientific">Hyaloscypha bicolor E</name>
    <dbReference type="NCBI Taxonomy" id="1095630"/>
    <lineage>
        <taxon>Eukaryota</taxon>
        <taxon>Fungi</taxon>
        <taxon>Dikarya</taxon>
        <taxon>Ascomycota</taxon>
        <taxon>Pezizomycotina</taxon>
        <taxon>Leotiomycetes</taxon>
        <taxon>Helotiales</taxon>
        <taxon>Hyaloscyphaceae</taxon>
        <taxon>Hyaloscypha</taxon>
        <taxon>Hyaloscypha bicolor</taxon>
    </lineage>
</organism>
<dbReference type="GeneID" id="36580462"/>
<protein>
    <submittedName>
        <fullName evidence="1">Uncharacterized protein</fullName>
    </submittedName>
</protein>
<dbReference type="InParanoid" id="A0A2J6TDD0"/>
<keyword evidence="2" id="KW-1185">Reference proteome</keyword>